<dbReference type="Proteomes" id="UP001364764">
    <property type="component" value="Chromosome"/>
</dbReference>
<gene>
    <name evidence="3" type="ORF">V6668_01210</name>
</gene>
<dbReference type="InterPro" id="IPR047057">
    <property type="entry name" value="MerR_fam"/>
</dbReference>
<dbReference type="Pfam" id="PF13411">
    <property type="entry name" value="MerR_1"/>
    <property type="match status" value="1"/>
</dbReference>
<protein>
    <submittedName>
        <fullName evidence="3">MerR family transcriptional regulator</fullName>
    </submittedName>
</protein>
<dbReference type="RefSeq" id="WP_338707517.1">
    <property type="nucleotide sequence ID" value="NZ_CP145892.1"/>
</dbReference>
<dbReference type="SUPFAM" id="SSF46955">
    <property type="entry name" value="Putative DNA-binding domain"/>
    <property type="match status" value="1"/>
</dbReference>
<dbReference type="PANTHER" id="PTHR30204:SF90">
    <property type="entry name" value="HTH-TYPE TRANSCRIPTIONAL ACTIVATOR MTA"/>
    <property type="match status" value="1"/>
</dbReference>
<dbReference type="CDD" id="cd01106">
    <property type="entry name" value="HTH_TipAL-Mta"/>
    <property type="match status" value="1"/>
</dbReference>
<sequence>MYTVGQLSKHTGVSIRTLHYYEKLGLLRPARNENNQYRLYGEKDILRLQQITILKKMHFKLNEIGEFLDQDATRSEPESNLTLWNNTLEQQLAVVKEQQERLSKVEHLLFSTIYAIRASGKISLDEMLGFIRELDQPQGKFRQDVFTPEEMESLPLNNQNDSISMEWADILKDVHTCKMEPPDSEASRLLAIRISDYAERAFQGNAELAEKYWDYITPGDDRSARVYGMTTETMRYIEMILDRWTVQNPDDQQ</sequence>
<reference evidence="3 4" key="1">
    <citation type="submission" date="2024-02" db="EMBL/GenBank/DDBJ databases">
        <title>Complete sequences of two Paenibacillus sp. strains and one Lysinibacillus strain isolated from the environment on STAA medium highlight biotechnological potential.</title>
        <authorList>
            <person name="Attere S.A."/>
            <person name="Piche L.C."/>
            <person name="Intertaglia L."/>
            <person name="Lami R."/>
            <person name="Charette S.J."/>
            <person name="Vincent A.T."/>
        </authorList>
    </citation>
    <scope>NUCLEOTIDE SEQUENCE [LARGE SCALE GENOMIC DNA]</scope>
    <source>
        <strain evidence="3 4">Y5S-7</strain>
    </source>
</reference>
<dbReference type="InterPro" id="IPR009061">
    <property type="entry name" value="DNA-bd_dom_put_sf"/>
</dbReference>
<dbReference type="PRINTS" id="PR00040">
    <property type="entry name" value="HTHMERR"/>
</dbReference>
<keyword evidence="1" id="KW-0238">DNA-binding</keyword>
<dbReference type="Gene3D" id="1.10.1660.10">
    <property type="match status" value="1"/>
</dbReference>
<proteinExistence type="predicted"/>
<dbReference type="PANTHER" id="PTHR30204">
    <property type="entry name" value="REDOX-CYCLING DRUG-SENSING TRANSCRIPTIONAL ACTIVATOR SOXR"/>
    <property type="match status" value="1"/>
</dbReference>
<evidence type="ECO:0000313" key="3">
    <source>
        <dbReference type="EMBL" id="WWP20876.1"/>
    </source>
</evidence>
<dbReference type="EMBL" id="CP145892">
    <property type="protein sequence ID" value="WWP20876.1"/>
    <property type="molecule type" value="Genomic_DNA"/>
</dbReference>
<dbReference type="SMART" id="SM00422">
    <property type="entry name" value="HTH_MERR"/>
    <property type="match status" value="1"/>
</dbReference>
<dbReference type="InterPro" id="IPR000551">
    <property type="entry name" value="MerR-type_HTH_dom"/>
</dbReference>
<dbReference type="PROSITE" id="PS00552">
    <property type="entry name" value="HTH_MERR_1"/>
    <property type="match status" value="1"/>
</dbReference>
<evidence type="ECO:0000259" key="2">
    <source>
        <dbReference type="PROSITE" id="PS50937"/>
    </source>
</evidence>
<dbReference type="PROSITE" id="PS50937">
    <property type="entry name" value="HTH_MERR_2"/>
    <property type="match status" value="1"/>
</dbReference>
<name>A0ABD8ATK9_PAEAM</name>
<evidence type="ECO:0000256" key="1">
    <source>
        <dbReference type="ARBA" id="ARBA00023125"/>
    </source>
</evidence>
<evidence type="ECO:0000313" key="4">
    <source>
        <dbReference type="Proteomes" id="UP001364764"/>
    </source>
</evidence>
<dbReference type="GO" id="GO:0003677">
    <property type="term" value="F:DNA binding"/>
    <property type="evidence" value="ECO:0007669"/>
    <property type="project" value="UniProtKB-KW"/>
</dbReference>
<feature type="domain" description="HTH merR-type" evidence="2">
    <location>
        <begin position="1"/>
        <end position="70"/>
    </location>
</feature>
<dbReference type="AlphaFoldDB" id="A0ABD8ATK9"/>
<organism evidence="3 4">
    <name type="scientific">Paenibacillus amylolyticus</name>
    <dbReference type="NCBI Taxonomy" id="1451"/>
    <lineage>
        <taxon>Bacteria</taxon>
        <taxon>Bacillati</taxon>
        <taxon>Bacillota</taxon>
        <taxon>Bacilli</taxon>
        <taxon>Bacillales</taxon>
        <taxon>Paenibacillaceae</taxon>
        <taxon>Paenibacillus</taxon>
    </lineage>
</organism>
<dbReference type="GeneID" id="93474041"/>
<accession>A0ABD8ATK9</accession>